<dbReference type="InterPro" id="IPR026467">
    <property type="entry name" value="Ser/Gly_Cys_C_dom"/>
</dbReference>
<evidence type="ECO:0000256" key="1">
    <source>
        <dbReference type="SAM" id="SignalP"/>
    </source>
</evidence>
<dbReference type="AlphaFoldDB" id="A0A918AC98"/>
<protein>
    <recommendedName>
        <fullName evidence="4">TIGR04222 domain-containing membrane protein</fullName>
    </recommendedName>
</protein>
<evidence type="ECO:0000313" key="2">
    <source>
        <dbReference type="EMBL" id="GGP12033.1"/>
    </source>
</evidence>
<dbReference type="NCBIfam" id="TIGR04222">
    <property type="entry name" value="near_uncomplex"/>
    <property type="match status" value="1"/>
</dbReference>
<feature type="chain" id="PRO_5039226004" description="TIGR04222 domain-containing membrane protein" evidence="1">
    <location>
        <begin position="19"/>
        <end position="259"/>
    </location>
</feature>
<gene>
    <name evidence="2" type="ORF">GCM10012278_58170</name>
</gene>
<dbReference type="RefSeq" id="WP_189141906.1">
    <property type="nucleotide sequence ID" value="NZ_BMNK01000011.1"/>
</dbReference>
<evidence type="ECO:0000313" key="3">
    <source>
        <dbReference type="Proteomes" id="UP000660745"/>
    </source>
</evidence>
<accession>A0A918AC98</accession>
<dbReference type="Proteomes" id="UP000660745">
    <property type="component" value="Unassembled WGS sequence"/>
</dbReference>
<reference evidence="2" key="2">
    <citation type="submission" date="2020-09" db="EMBL/GenBank/DDBJ databases">
        <authorList>
            <person name="Sun Q."/>
            <person name="Zhou Y."/>
        </authorList>
    </citation>
    <scope>NUCLEOTIDE SEQUENCE</scope>
    <source>
        <strain evidence="2">CGMCC 4.7430</strain>
    </source>
</reference>
<proteinExistence type="predicted"/>
<organism evidence="2 3">
    <name type="scientific">Nonomuraea glycinis</name>
    <dbReference type="NCBI Taxonomy" id="2047744"/>
    <lineage>
        <taxon>Bacteria</taxon>
        <taxon>Bacillati</taxon>
        <taxon>Actinomycetota</taxon>
        <taxon>Actinomycetes</taxon>
        <taxon>Streptosporangiales</taxon>
        <taxon>Streptosporangiaceae</taxon>
        <taxon>Nonomuraea</taxon>
    </lineage>
</organism>
<keyword evidence="3" id="KW-1185">Reference proteome</keyword>
<feature type="signal peptide" evidence="1">
    <location>
        <begin position="1"/>
        <end position="18"/>
    </location>
</feature>
<comment type="caution">
    <text evidence="2">The sequence shown here is derived from an EMBL/GenBank/DDBJ whole genome shotgun (WGS) entry which is preliminary data.</text>
</comment>
<evidence type="ECO:0008006" key="4">
    <source>
        <dbReference type="Google" id="ProtNLM"/>
    </source>
</evidence>
<name>A0A918AC98_9ACTN</name>
<reference evidence="2" key="1">
    <citation type="journal article" date="2014" name="Int. J. Syst. Evol. Microbiol.">
        <title>Complete genome sequence of Corynebacterium casei LMG S-19264T (=DSM 44701T), isolated from a smear-ripened cheese.</title>
        <authorList>
            <consortium name="US DOE Joint Genome Institute (JGI-PGF)"/>
            <person name="Walter F."/>
            <person name="Albersmeier A."/>
            <person name="Kalinowski J."/>
            <person name="Ruckert C."/>
        </authorList>
    </citation>
    <scope>NUCLEOTIDE SEQUENCE</scope>
    <source>
        <strain evidence="2">CGMCC 4.7430</strain>
    </source>
</reference>
<keyword evidence="1" id="KW-0732">Signal</keyword>
<dbReference type="EMBL" id="BMNK01000011">
    <property type="protein sequence ID" value="GGP12033.1"/>
    <property type="molecule type" value="Genomic_DNA"/>
</dbReference>
<sequence length="259" mass="25927">MDNVLLIAAVCVVGLVLAADRAAQNAADRARGRARPGGSGHDLSAYELAYLFGGPRRALNAALAVLATAGAVRVSRGAWVTIVYGARPSPVPIEQAVLDFLGIRQGGCTAGELRHALAEQPALTELGTAFGVFVGAQAIFKQRRKLGDRVSHEGRRVLLSALRRHPRGLRDRTSLSLAVGIPVALYGLGAVDDRIIAEELSTGDPGGDIAGACGTHGDFSSGFGSSDSSSGFGDGGGGFGGGDFGGGSSGCGGGGGSGG</sequence>